<accession>A0A6J5X2P8</accession>
<dbReference type="GO" id="GO:0003700">
    <property type="term" value="F:DNA-binding transcription factor activity"/>
    <property type="evidence" value="ECO:0007669"/>
    <property type="project" value="InterPro"/>
</dbReference>
<dbReference type="Proteomes" id="UP000507245">
    <property type="component" value="Unassembled WGS sequence"/>
</dbReference>
<dbReference type="EMBL" id="CAEKKB010000004">
    <property type="protein sequence ID" value="CAB4308030.1"/>
    <property type="molecule type" value="Genomic_DNA"/>
</dbReference>
<evidence type="ECO:0000313" key="5">
    <source>
        <dbReference type="EMBL" id="CAB4277642.1"/>
    </source>
</evidence>
<evidence type="ECO:0000256" key="2">
    <source>
        <dbReference type="ARBA" id="ARBA00023015"/>
    </source>
</evidence>
<proteinExistence type="predicted"/>
<name>A0A6J5X2P8_PRUAR</name>
<keyword evidence="8" id="KW-1185">Reference proteome</keyword>
<evidence type="ECO:0000313" key="6">
    <source>
        <dbReference type="EMBL" id="CAB4308030.1"/>
    </source>
</evidence>
<reference evidence="6 7" key="2">
    <citation type="submission" date="2020-05" db="EMBL/GenBank/DDBJ databases">
        <authorList>
            <person name="Campoy J."/>
            <person name="Schneeberger K."/>
            <person name="Spophaly S."/>
        </authorList>
    </citation>
    <scope>NUCLEOTIDE SEQUENCE [LARGE SCALE GENOMIC DNA]</scope>
    <source>
        <strain evidence="6">PruArmRojPasFocal</strain>
    </source>
</reference>
<sequence length="358" mass="38354">MATPMLLMASEQSTTQEPTKTLVGFYEESKPESTKSTKGTKKSGKASNSKKQPQRGLGVAQLERLRLQDRWKKMTELPQPQPQPQVINLPDHHQYQNFQHQNPTRTLPGPLASVPVQYGASSYNGPLLIKGSGGNGLFGFVGQRVGNGSGFGYVGGNNLVVDLNPSPYAIGAPDPGFEVGAVYETSKELSSIPKVQPLSSDCCDICCKKQKKRLNSRNYVGLNGRSGKSAATSPINSSGFLRLNPEAGGGQVVGRSTAHSDYRNDDQGVEVRAVHRKGSSAGGGIFMEYDFFPAAGGKSSEMRRGTCPKETEMWQTAEASVSVGSHEEPSDITASSYGYGIGADSYHNPVDLSLKLSF</sequence>
<dbReference type="AlphaFoldDB" id="A0A6J5X2P8"/>
<organism evidence="6 8">
    <name type="scientific">Prunus armeniaca</name>
    <name type="common">Apricot</name>
    <name type="synonym">Armeniaca vulgaris</name>
    <dbReference type="NCBI Taxonomy" id="36596"/>
    <lineage>
        <taxon>Eukaryota</taxon>
        <taxon>Viridiplantae</taxon>
        <taxon>Streptophyta</taxon>
        <taxon>Embryophyta</taxon>
        <taxon>Tracheophyta</taxon>
        <taxon>Spermatophyta</taxon>
        <taxon>Magnoliopsida</taxon>
        <taxon>eudicotyledons</taxon>
        <taxon>Gunneridae</taxon>
        <taxon>Pentapetalae</taxon>
        <taxon>rosids</taxon>
        <taxon>fabids</taxon>
        <taxon>Rosales</taxon>
        <taxon>Rosaceae</taxon>
        <taxon>Amygdaloideae</taxon>
        <taxon>Amygdaleae</taxon>
        <taxon>Prunus</taxon>
    </lineage>
</organism>
<keyword evidence="1" id="KW-0678">Repressor</keyword>
<evidence type="ECO:0000313" key="7">
    <source>
        <dbReference type="Proteomes" id="UP000507222"/>
    </source>
</evidence>
<dbReference type="PANTHER" id="PTHR33388:SF2">
    <property type="entry name" value="PROTEIN SPOROCYTELESS"/>
    <property type="match status" value="1"/>
</dbReference>
<protein>
    <submittedName>
        <fullName evidence="6">Uncharacterized protein</fullName>
    </submittedName>
</protein>
<gene>
    <name evidence="5" type="ORF">CURHAP_LOCUS27443</name>
    <name evidence="6" type="ORF">ORAREDHAP_LOCUS27065</name>
</gene>
<keyword evidence="2" id="KW-0805">Transcription regulation</keyword>
<dbReference type="OrthoDB" id="1917522at2759"/>
<evidence type="ECO:0000313" key="8">
    <source>
        <dbReference type="Proteomes" id="UP000507245"/>
    </source>
</evidence>
<dbReference type="InterPro" id="IPR040356">
    <property type="entry name" value="SPEAR"/>
</dbReference>
<feature type="compositionally biased region" description="Polar residues" evidence="4">
    <location>
        <begin position="10"/>
        <end position="19"/>
    </location>
</feature>
<evidence type="ECO:0000256" key="4">
    <source>
        <dbReference type="SAM" id="MobiDB-lite"/>
    </source>
</evidence>
<dbReference type="InterPro" id="IPR014855">
    <property type="entry name" value="NOZZLE"/>
</dbReference>
<feature type="region of interest" description="Disordered" evidence="4">
    <location>
        <begin position="1"/>
        <end position="58"/>
    </location>
</feature>
<keyword evidence="3" id="KW-0804">Transcription</keyword>
<dbReference type="PANTHER" id="PTHR33388">
    <property type="entry name" value="OS01G0212500 PROTEIN"/>
    <property type="match status" value="1"/>
</dbReference>
<evidence type="ECO:0000256" key="1">
    <source>
        <dbReference type="ARBA" id="ARBA00022491"/>
    </source>
</evidence>
<dbReference type="Pfam" id="PF08744">
    <property type="entry name" value="NOZZLE"/>
    <property type="match status" value="1"/>
</dbReference>
<evidence type="ECO:0000256" key="3">
    <source>
        <dbReference type="ARBA" id="ARBA00023163"/>
    </source>
</evidence>
<reference evidence="8" key="1">
    <citation type="journal article" date="2020" name="Genome Biol.">
        <title>Gamete binning: chromosome-level and haplotype-resolved genome assembly enabled by high-throughput single-cell sequencing of gamete genomes.</title>
        <authorList>
            <person name="Campoy J.A."/>
            <person name="Sun H."/>
            <person name="Goel M."/>
            <person name="Jiao W.-B."/>
            <person name="Folz-Donahue K."/>
            <person name="Wang N."/>
            <person name="Rubio M."/>
            <person name="Liu C."/>
            <person name="Kukat C."/>
            <person name="Ruiz D."/>
            <person name="Huettel B."/>
            <person name="Schneeberger K."/>
        </authorList>
    </citation>
    <scope>NUCLEOTIDE SEQUENCE [LARGE SCALE GENOMIC DNA]</scope>
    <source>
        <strain evidence="8">cv. Rojo Pasion</strain>
    </source>
</reference>
<dbReference type="Proteomes" id="UP000507222">
    <property type="component" value="Unassembled WGS sequence"/>
</dbReference>
<dbReference type="EMBL" id="CAEKDK010000004">
    <property type="protein sequence ID" value="CAB4277642.1"/>
    <property type="molecule type" value="Genomic_DNA"/>
</dbReference>